<dbReference type="InterPro" id="IPR011284">
    <property type="entry name" value="3oxo_ACP_reduc"/>
</dbReference>
<sequence>MELKDKTVFVTGSTRGIGLAIAKAFAQEGANIVLNGRREISEELIASIEAFGVKCVGVSGDISDFKNAGEMIKEAEEKLGVVAVLVNNAGITNDKLLLRMTEEDFEQVLKINLTGTFNMTQQVMKKMLKQREGVIINLSSVSGLMGNAGQANYAASKAGVVGFTKSVAREVAPRGITCNAIAPGFIQTDMTDVLSDKVKEQVTQTIPLQRFGNVEDIAKAAIFLAKSPYITGQVLNVDGGLVMHG</sequence>
<comment type="subunit">
    <text evidence="11">Homotetramer.</text>
</comment>
<dbReference type="Pfam" id="PF13561">
    <property type="entry name" value="adh_short_C2"/>
    <property type="match status" value="1"/>
</dbReference>
<dbReference type="Proteomes" id="UP000014136">
    <property type="component" value="Unassembled WGS sequence"/>
</dbReference>
<dbReference type="SMART" id="SM00822">
    <property type="entry name" value="PKS_KR"/>
    <property type="match status" value="1"/>
</dbReference>
<dbReference type="eggNOG" id="COG1028">
    <property type="taxonomic scope" value="Bacteria"/>
</dbReference>
<dbReference type="CDD" id="cd05333">
    <property type="entry name" value="BKR_SDR_c"/>
    <property type="match status" value="1"/>
</dbReference>
<feature type="active site" description="Proton acceptor" evidence="9">
    <location>
        <position position="153"/>
    </location>
</feature>
<keyword evidence="4 11" id="KW-0276">Fatty acid metabolism</keyword>
<feature type="binding site" evidence="10">
    <location>
        <begin position="153"/>
        <end position="157"/>
    </location>
    <ligand>
        <name>NADP(+)</name>
        <dbReference type="ChEBI" id="CHEBI:58349"/>
    </ligand>
</feature>
<dbReference type="PROSITE" id="PS00061">
    <property type="entry name" value="ADH_SHORT"/>
    <property type="match status" value="1"/>
</dbReference>
<keyword evidence="11" id="KW-0444">Lipid biosynthesis</keyword>
<comment type="caution">
    <text evidence="13">The sequence shown here is derived from an EMBL/GenBank/DDBJ whole genome shotgun (WGS) entry which is preliminary data.</text>
</comment>
<dbReference type="NCBIfam" id="NF005559">
    <property type="entry name" value="PRK07231.1"/>
    <property type="match status" value="1"/>
</dbReference>
<dbReference type="NCBIfam" id="NF009466">
    <property type="entry name" value="PRK12826.1-2"/>
    <property type="match status" value="1"/>
</dbReference>
<evidence type="ECO:0000256" key="1">
    <source>
        <dbReference type="ARBA" id="ARBA00005194"/>
    </source>
</evidence>
<dbReference type="UniPathway" id="UPA00094"/>
<evidence type="ECO:0000256" key="5">
    <source>
        <dbReference type="ARBA" id="ARBA00022857"/>
    </source>
</evidence>
<keyword evidence="5 10" id="KW-0521">NADP</keyword>
<dbReference type="FunFam" id="3.40.50.720:FF:000115">
    <property type="entry name" value="3-oxoacyl-[acyl-carrier-protein] reductase FabG"/>
    <property type="match status" value="1"/>
</dbReference>
<keyword evidence="11" id="KW-0443">Lipid metabolism</keyword>
<dbReference type="PANTHER" id="PTHR42879:SF2">
    <property type="entry name" value="3-OXOACYL-[ACYL-CARRIER-PROTEIN] REDUCTASE FABG"/>
    <property type="match status" value="1"/>
</dbReference>
<dbReference type="InterPro" id="IPR002347">
    <property type="entry name" value="SDR_fam"/>
</dbReference>
<dbReference type="RefSeq" id="WP_016175381.1">
    <property type="nucleotide sequence ID" value="NZ_KE136389.1"/>
</dbReference>
<dbReference type="NCBIfam" id="TIGR01830">
    <property type="entry name" value="3oxo_ACP_reduc"/>
    <property type="match status" value="1"/>
</dbReference>
<evidence type="ECO:0000256" key="3">
    <source>
        <dbReference type="ARBA" id="ARBA00012948"/>
    </source>
</evidence>
<dbReference type="AlphaFoldDB" id="S0JQ37"/>
<keyword evidence="7 11" id="KW-0275">Fatty acid biosynthesis</keyword>
<dbReference type="HOGENOM" id="CLU_010194_1_3_9"/>
<keyword evidence="14" id="KW-1185">Reference proteome</keyword>
<evidence type="ECO:0000256" key="9">
    <source>
        <dbReference type="PIRSR" id="PIRSR611284-1"/>
    </source>
</evidence>
<evidence type="ECO:0000256" key="8">
    <source>
        <dbReference type="ARBA" id="ARBA00048508"/>
    </source>
</evidence>
<evidence type="ECO:0000256" key="7">
    <source>
        <dbReference type="ARBA" id="ARBA00023160"/>
    </source>
</evidence>
<dbReference type="PRINTS" id="PR00081">
    <property type="entry name" value="GDHRDH"/>
</dbReference>
<protein>
    <recommendedName>
        <fullName evidence="3 11">3-oxoacyl-[acyl-carrier-protein] reductase</fullName>
        <ecNumber evidence="3 11">1.1.1.100</ecNumber>
    </recommendedName>
</protein>
<evidence type="ECO:0000256" key="2">
    <source>
        <dbReference type="ARBA" id="ARBA00006484"/>
    </source>
</evidence>
<evidence type="ECO:0000313" key="14">
    <source>
        <dbReference type="Proteomes" id="UP000014136"/>
    </source>
</evidence>
<dbReference type="InterPro" id="IPR020904">
    <property type="entry name" value="Sc_DH/Rdtase_CS"/>
</dbReference>
<reference evidence="13 14" key="1">
    <citation type="submission" date="2013-03" db="EMBL/GenBank/DDBJ databases">
        <title>The Genome Sequence of Enterococcus saccharolyticus ATCC_43076 (Illumina only assembly).</title>
        <authorList>
            <consortium name="The Broad Institute Genomics Platform"/>
            <consortium name="The Broad Institute Genome Sequencing Center for Infectious Disease"/>
            <person name="Earl A."/>
            <person name="Russ C."/>
            <person name="Gilmore M."/>
            <person name="Surin D."/>
            <person name="Walker B."/>
            <person name="Young S."/>
            <person name="Zeng Q."/>
            <person name="Gargeya S."/>
            <person name="Fitzgerald M."/>
            <person name="Haas B."/>
            <person name="Abouelleil A."/>
            <person name="Allen A.W."/>
            <person name="Alvarado L."/>
            <person name="Arachchi H.M."/>
            <person name="Berlin A.M."/>
            <person name="Chapman S.B."/>
            <person name="Gainer-Dewar J."/>
            <person name="Goldberg J."/>
            <person name="Griggs A."/>
            <person name="Gujja S."/>
            <person name="Hansen M."/>
            <person name="Howarth C."/>
            <person name="Imamovic A."/>
            <person name="Ireland A."/>
            <person name="Larimer J."/>
            <person name="McCowan C."/>
            <person name="Murphy C."/>
            <person name="Pearson M."/>
            <person name="Poon T.W."/>
            <person name="Priest M."/>
            <person name="Roberts A."/>
            <person name="Saif S."/>
            <person name="Shea T."/>
            <person name="Sisk P."/>
            <person name="Sykes S."/>
            <person name="Wortman J."/>
            <person name="Nusbaum C."/>
            <person name="Birren B."/>
        </authorList>
    </citation>
    <scope>NUCLEOTIDE SEQUENCE [LARGE SCALE GENOMIC DNA]</scope>
    <source>
        <strain evidence="13 14">ATCC 43076</strain>
    </source>
</reference>
<evidence type="ECO:0000256" key="11">
    <source>
        <dbReference type="RuleBase" id="RU366074"/>
    </source>
</evidence>
<dbReference type="InterPro" id="IPR057326">
    <property type="entry name" value="KR_dom"/>
</dbReference>
<comment type="catalytic activity">
    <reaction evidence="8 11">
        <text>a (3R)-hydroxyacyl-[ACP] + NADP(+) = a 3-oxoacyl-[ACP] + NADPH + H(+)</text>
        <dbReference type="Rhea" id="RHEA:17397"/>
        <dbReference type="Rhea" id="RHEA-COMP:9916"/>
        <dbReference type="Rhea" id="RHEA-COMP:9945"/>
        <dbReference type="ChEBI" id="CHEBI:15378"/>
        <dbReference type="ChEBI" id="CHEBI:57783"/>
        <dbReference type="ChEBI" id="CHEBI:58349"/>
        <dbReference type="ChEBI" id="CHEBI:78776"/>
        <dbReference type="ChEBI" id="CHEBI:78827"/>
        <dbReference type="EC" id="1.1.1.100"/>
    </reaction>
</comment>
<keyword evidence="6 11" id="KW-0560">Oxidoreductase</keyword>
<dbReference type="GO" id="GO:0006633">
    <property type="term" value="P:fatty acid biosynthetic process"/>
    <property type="evidence" value="ECO:0007669"/>
    <property type="project" value="UniProtKB-UniPathway"/>
</dbReference>
<dbReference type="Gene3D" id="3.40.50.720">
    <property type="entry name" value="NAD(P)-binding Rossmann-like Domain"/>
    <property type="match status" value="1"/>
</dbReference>
<feature type="binding site" evidence="10">
    <location>
        <position position="88"/>
    </location>
    <ligand>
        <name>NADP(+)</name>
        <dbReference type="ChEBI" id="CHEBI:58349"/>
    </ligand>
</feature>
<evidence type="ECO:0000256" key="6">
    <source>
        <dbReference type="ARBA" id="ARBA00023002"/>
    </source>
</evidence>
<gene>
    <name evidence="13" type="ORF">OMQ_01588</name>
</gene>
<dbReference type="PATRIC" id="fig|1139996.3.peg.1575"/>
<comment type="pathway">
    <text evidence="1 11">Lipid metabolism; fatty acid biosynthesis.</text>
</comment>
<dbReference type="OrthoDB" id="9803333at2"/>
<evidence type="ECO:0000259" key="12">
    <source>
        <dbReference type="SMART" id="SM00822"/>
    </source>
</evidence>
<comment type="similarity">
    <text evidence="2 11">Belongs to the short-chain dehydrogenases/reductases (SDR) family.</text>
</comment>
<evidence type="ECO:0000313" key="13">
    <source>
        <dbReference type="EMBL" id="EOT29066.1"/>
    </source>
</evidence>
<dbReference type="InterPro" id="IPR036291">
    <property type="entry name" value="NAD(P)-bd_dom_sf"/>
</dbReference>
<evidence type="ECO:0000256" key="10">
    <source>
        <dbReference type="PIRSR" id="PIRSR611284-2"/>
    </source>
</evidence>
<dbReference type="EMBL" id="AHYT01000005">
    <property type="protein sequence ID" value="EOT29066.1"/>
    <property type="molecule type" value="Genomic_DNA"/>
</dbReference>
<feature type="domain" description="Ketoreductase" evidence="12">
    <location>
        <begin position="6"/>
        <end position="184"/>
    </location>
</feature>
<proteinExistence type="inferred from homology"/>
<dbReference type="InterPro" id="IPR050259">
    <property type="entry name" value="SDR"/>
</dbReference>
<feature type="binding site" evidence="10">
    <location>
        <begin position="12"/>
        <end position="15"/>
    </location>
    <ligand>
        <name>NADP(+)</name>
        <dbReference type="ChEBI" id="CHEBI:58349"/>
    </ligand>
</feature>
<evidence type="ECO:0000256" key="4">
    <source>
        <dbReference type="ARBA" id="ARBA00022832"/>
    </source>
</evidence>
<organism evidence="13 14">
    <name type="scientific">Enterococcus saccharolyticus subsp. saccharolyticus ATCC 43076</name>
    <dbReference type="NCBI Taxonomy" id="1139996"/>
    <lineage>
        <taxon>Bacteria</taxon>
        <taxon>Bacillati</taxon>
        <taxon>Bacillota</taxon>
        <taxon>Bacilli</taxon>
        <taxon>Lactobacillales</taxon>
        <taxon>Enterococcaceae</taxon>
        <taxon>Enterococcus</taxon>
    </lineage>
</organism>
<name>S0JQ37_9ENTE</name>
<comment type="function">
    <text evidence="11">Catalyzes the NADPH-dependent reduction of beta-ketoacyl-ACP substrates to beta-hydroxyacyl-ACP products, the first reductive step in the elongation cycle of fatty acid biosynthesis.</text>
</comment>
<dbReference type="GO" id="GO:0051287">
    <property type="term" value="F:NAD binding"/>
    <property type="evidence" value="ECO:0007669"/>
    <property type="project" value="UniProtKB-UniRule"/>
</dbReference>
<dbReference type="EC" id="1.1.1.100" evidence="3 11"/>
<accession>S0JQ37</accession>
<dbReference type="SUPFAM" id="SSF51735">
    <property type="entry name" value="NAD(P)-binding Rossmann-fold domains"/>
    <property type="match status" value="1"/>
</dbReference>
<dbReference type="PANTHER" id="PTHR42879">
    <property type="entry name" value="3-OXOACYL-(ACYL-CARRIER-PROTEIN) REDUCTASE"/>
    <property type="match status" value="1"/>
</dbReference>
<dbReference type="STRING" id="41997.RV16_GL000899"/>
<feature type="binding site" evidence="10">
    <location>
        <position position="186"/>
    </location>
    <ligand>
        <name>NADP(+)</name>
        <dbReference type="ChEBI" id="CHEBI:58349"/>
    </ligand>
</feature>
<dbReference type="PRINTS" id="PR00080">
    <property type="entry name" value="SDRFAMILY"/>
</dbReference>
<dbReference type="GO" id="GO:0004316">
    <property type="term" value="F:3-oxoacyl-[acyl-carrier-protein] reductase (NADPH) activity"/>
    <property type="evidence" value="ECO:0007669"/>
    <property type="project" value="UniProtKB-UniRule"/>
</dbReference>